<accession>A0A2G1VYQ8</accession>
<comment type="caution">
    <text evidence="3">The sequence shown here is derived from an EMBL/GenBank/DDBJ whole genome shotgun (WGS) entry which is preliminary data.</text>
</comment>
<sequence length="195" mass="21965">MIAREPITPGSSGLSNGQFSRRHPMIPTDSLTDWSSPMERQMTSRKFLFAALLAFCATSFASALIADDTAKPTQKKTVEDRIRELESERDEILQERFEQLTASYENGKASLDDMLNAEHDLLNARLESSATKSKRIATLRQLIKNRLRMEQYRVASFAQGTCERQVLLAARADTLNARIALLRLLPPHATVTKKE</sequence>
<dbReference type="EMBL" id="NIZW01000036">
    <property type="protein sequence ID" value="PHQ31914.1"/>
    <property type="molecule type" value="Genomic_DNA"/>
</dbReference>
<evidence type="ECO:0000256" key="2">
    <source>
        <dbReference type="SAM" id="Phobius"/>
    </source>
</evidence>
<reference evidence="3 4" key="1">
    <citation type="submission" date="2017-06" db="EMBL/GenBank/DDBJ databases">
        <title>Description of Rhodopirellula bahusiensis sp. nov.</title>
        <authorList>
            <person name="Kizina J."/>
            <person name="Harder J."/>
        </authorList>
    </citation>
    <scope>NUCLEOTIDE SEQUENCE [LARGE SCALE GENOMIC DNA]</scope>
    <source>
        <strain evidence="3 4">SWK21</strain>
    </source>
</reference>
<evidence type="ECO:0000313" key="3">
    <source>
        <dbReference type="EMBL" id="PHQ31914.1"/>
    </source>
</evidence>
<gene>
    <name evidence="3" type="ORF">CEE69_28480</name>
</gene>
<evidence type="ECO:0000256" key="1">
    <source>
        <dbReference type="SAM" id="MobiDB-lite"/>
    </source>
</evidence>
<proteinExistence type="predicted"/>
<feature type="region of interest" description="Disordered" evidence="1">
    <location>
        <begin position="1"/>
        <end position="36"/>
    </location>
</feature>
<dbReference type="Proteomes" id="UP000225740">
    <property type="component" value="Unassembled WGS sequence"/>
</dbReference>
<evidence type="ECO:0000313" key="4">
    <source>
        <dbReference type="Proteomes" id="UP000225740"/>
    </source>
</evidence>
<keyword evidence="2" id="KW-1133">Transmembrane helix</keyword>
<feature type="transmembrane region" description="Helical" evidence="2">
    <location>
        <begin position="47"/>
        <end position="66"/>
    </location>
</feature>
<protein>
    <submittedName>
        <fullName evidence="3">Uncharacterized protein</fullName>
    </submittedName>
</protein>
<name>A0A2G1VYQ8_9BACT</name>
<keyword evidence="4" id="KW-1185">Reference proteome</keyword>
<keyword evidence="2" id="KW-0472">Membrane</keyword>
<organism evidence="3 4">
    <name type="scientific">Rhodopirellula bahusiensis</name>
    <dbReference type="NCBI Taxonomy" id="2014065"/>
    <lineage>
        <taxon>Bacteria</taxon>
        <taxon>Pseudomonadati</taxon>
        <taxon>Planctomycetota</taxon>
        <taxon>Planctomycetia</taxon>
        <taxon>Pirellulales</taxon>
        <taxon>Pirellulaceae</taxon>
        <taxon>Rhodopirellula</taxon>
    </lineage>
</organism>
<dbReference type="AlphaFoldDB" id="A0A2G1VYQ8"/>
<feature type="compositionally biased region" description="Polar residues" evidence="1">
    <location>
        <begin position="9"/>
        <end position="19"/>
    </location>
</feature>
<dbReference type="SUPFAM" id="SSF56954">
    <property type="entry name" value="Outer membrane efflux proteins (OEP)"/>
    <property type="match status" value="1"/>
</dbReference>
<keyword evidence="2" id="KW-0812">Transmembrane</keyword>